<proteinExistence type="inferred from homology"/>
<dbReference type="NCBIfam" id="TIGR00861">
    <property type="entry name" value="MIP"/>
    <property type="match status" value="1"/>
</dbReference>
<comment type="subcellular location">
    <subcellularLocation>
        <location evidence="1">Cell membrane</location>
        <topology evidence="1">Multi-pass membrane protein</topology>
    </subcellularLocation>
</comment>
<dbReference type="PANTHER" id="PTHR19139">
    <property type="entry name" value="AQUAPORIN TRANSPORTER"/>
    <property type="match status" value="1"/>
</dbReference>
<evidence type="ECO:0000256" key="9">
    <source>
        <dbReference type="SAM" id="Phobius"/>
    </source>
</evidence>
<evidence type="ECO:0000256" key="8">
    <source>
        <dbReference type="RuleBase" id="RU000477"/>
    </source>
</evidence>
<dbReference type="Gene3D" id="1.20.1080.10">
    <property type="entry name" value="Glycerol uptake facilitator protein"/>
    <property type="match status" value="1"/>
</dbReference>
<evidence type="ECO:0000256" key="3">
    <source>
        <dbReference type="ARBA" id="ARBA00022448"/>
    </source>
</evidence>
<protein>
    <submittedName>
        <fullName evidence="10">Aquaporin Z</fullName>
    </submittedName>
</protein>
<evidence type="ECO:0000313" key="11">
    <source>
        <dbReference type="Proteomes" id="UP001284601"/>
    </source>
</evidence>
<dbReference type="PANTHER" id="PTHR19139:SF199">
    <property type="entry name" value="MIP17260P"/>
    <property type="match status" value="1"/>
</dbReference>
<sequence>MKRALAEALGTFVLVFGGVGAAVIAGDRIGFLGVAFAFGLSLLAMAYAVGPVSGCHINPAVTLGLLARGKIELSEAARYWIAQIAGAIVAAALLLVIVKGKAGGYDAGEAGFGANGYGDHSPGGYPWGSAFAIEVVLTGFLVFTVLAATDRIASVAFAGIPIGLVLVLIHLVGIPVDNTSVNPARSIGPALFVGGWALEQLWLFIVAPLVGALLAAGLHALLFSSEVAVAPEESAVAAG</sequence>
<feature type="transmembrane region" description="Helical" evidence="9">
    <location>
        <begin position="31"/>
        <end position="49"/>
    </location>
</feature>
<evidence type="ECO:0000313" key="10">
    <source>
        <dbReference type="EMBL" id="MDW5596784.1"/>
    </source>
</evidence>
<dbReference type="InterPro" id="IPR022357">
    <property type="entry name" value="MIP_CS"/>
</dbReference>
<evidence type="ECO:0000256" key="1">
    <source>
        <dbReference type="ARBA" id="ARBA00004651"/>
    </source>
</evidence>
<dbReference type="InterPro" id="IPR000425">
    <property type="entry name" value="MIP"/>
</dbReference>
<dbReference type="SUPFAM" id="SSF81338">
    <property type="entry name" value="Aquaporin-like"/>
    <property type="match status" value="1"/>
</dbReference>
<accession>A0ABU4HUC0</accession>
<keyword evidence="11" id="KW-1185">Reference proteome</keyword>
<keyword evidence="3 8" id="KW-0813">Transport</keyword>
<gene>
    <name evidence="10" type="primary">aqpZ</name>
    <name evidence="10" type="ORF">R7226_20730</name>
</gene>
<dbReference type="PROSITE" id="PS00221">
    <property type="entry name" value="MIP"/>
    <property type="match status" value="1"/>
</dbReference>
<keyword evidence="5 8" id="KW-0812">Transmembrane</keyword>
<keyword evidence="4" id="KW-1003">Cell membrane</keyword>
<feature type="transmembrane region" description="Helical" evidence="9">
    <location>
        <begin position="201"/>
        <end position="223"/>
    </location>
</feature>
<feature type="transmembrane region" description="Helical" evidence="9">
    <location>
        <begin position="155"/>
        <end position="176"/>
    </location>
</feature>
<reference evidence="11" key="1">
    <citation type="submission" date="2023-07" db="EMBL/GenBank/DDBJ databases">
        <title>Conexibacter stalactiti sp. nov., isolated from stalactites in a lava cave and emended description of the genus Conexibacter.</title>
        <authorList>
            <person name="Lee S.D."/>
        </authorList>
    </citation>
    <scope>NUCLEOTIDE SEQUENCE [LARGE SCALE GENOMIC DNA]</scope>
    <source>
        <strain evidence="11">KCTC 39840</strain>
    </source>
</reference>
<dbReference type="PRINTS" id="PR00783">
    <property type="entry name" value="MINTRINSICP"/>
</dbReference>
<organism evidence="10 11">
    <name type="scientific">Conexibacter stalactiti</name>
    <dbReference type="NCBI Taxonomy" id="1940611"/>
    <lineage>
        <taxon>Bacteria</taxon>
        <taxon>Bacillati</taxon>
        <taxon>Actinomycetota</taxon>
        <taxon>Thermoleophilia</taxon>
        <taxon>Solirubrobacterales</taxon>
        <taxon>Conexibacteraceae</taxon>
        <taxon>Conexibacter</taxon>
    </lineage>
</organism>
<dbReference type="Pfam" id="PF00230">
    <property type="entry name" value="MIP"/>
    <property type="match status" value="1"/>
</dbReference>
<keyword evidence="7 9" id="KW-0472">Membrane</keyword>
<dbReference type="Proteomes" id="UP001284601">
    <property type="component" value="Unassembled WGS sequence"/>
</dbReference>
<dbReference type="InterPro" id="IPR023271">
    <property type="entry name" value="Aquaporin-like"/>
</dbReference>
<evidence type="ECO:0000256" key="2">
    <source>
        <dbReference type="ARBA" id="ARBA00006175"/>
    </source>
</evidence>
<dbReference type="NCBIfam" id="NF003838">
    <property type="entry name" value="PRK05420.1"/>
    <property type="match status" value="1"/>
</dbReference>
<evidence type="ECO:0000256" key="5">
    <source>
        <dbReference type="ARBA" id="ARBA00022692"/>
    </source>
</evidence>
<feature type="transmembrane region" description="Helical" evidence="9">
    <location>
        <begin position="79"/>
        <end position="98"/>
    </location>
</feature>
<name>A0ABU4HUC0_9ACTN</name>
<evidence type="ECO:0000256" key="7">
    <source>
        <dbReference type="ARBA" id="ARBA00023136"/>
    </source>
</evidence>
<evidence type="ECO:0000256" key="6">
    <source>
        <dbReference type="ARBA" id="ARBA00022989"/>
    </source>
</evidence>
<dbReference type="RefSeq" id="WP_318599245.1">
    <property type="nucleotide sequence ID" value="NZ_JAWSTH010000065.1"/>
</dbReference>
<comment type="caution">
    <text evidence="10">The sequence shown here is derived from an EMBL/GenBank/DDBJ whole genome shotgun (WGS) entry which is preliminary data.</text>
</comment>
<feature type="transmembrane region" description="Helical" evidence="9">
    <location>
        <begin position="127"/>
        <end position="148"/>
    </location>
</feature>
<keyword evidence="6 9" id="KW-1133">Transmembrane helix</keyword>
<dbReference type="InterPro" id="IPR034294">
    <property type="entry name" value="Aquaporin_transptr"/>
</dbReference>
<dbReference type="EMBL" id="JAWSTH010000065">
    <property type="protein sequence ID" value="MDW5596784.1"/>
    <property type="molecule type" value="Genomic_DNA"/>
</dbReference>
<evidence type="ECO:0000256" key="4">
    <source>
        <dbReference type="ARBA" id="ARBA00022475"/>
    </source>
</evidence>
<comment type="similarity">
    <text evidence="2 8">Belongs to the MIP/aquaporin (TC 1.A.8) family.</text>
</comment>